<feature type="domain" description="Thioredoxin" evidence="10">
    <location>
        <begin position="9"/>
        <end position="206"/>
    </location>
</feature>
<evidence type="ECO:0000256" key="5">
    <source>
        <dbReference type="ARBA" id="ARBA00023157"/>
    </source>
</evidence>
<dbReference type="SUPFAM" id="SSF52833">
    <property type="entry name" value="Thioredoxin-like"/>
    <property type="match status" value="1"/>
</dbReference>
<keyword evidence="3 9" id="KW-0732">Signal</keyword>
<evidence type="ECO:0000256" key="1">
    <source>
        <dbReference type="ARBA" id="ARBA00004418"/>
    </source>
</evidence>
<evidence type="ECO:0000256" key="2">
    <source>
        <dbReference type="ARBA" id="ARBA00005791"/>
    </source>
</evidence>
<dbReference type="PROSITE" id="PS00194">
    <property type="entry name" value="THIOREDOXIN_1"/>
    <property type="match status" value="1"/>
</dbReference>
<dbReference type="PANTHER" id="PTHR35891">
    <property type="entry name" value="THIOL:DISULFIDE INTERCHANGE PROTEIN DSBA"/>
    <property type="match status" value="1"/>
</dbReference>
<keyword evidence="6" id="KW-0676">Redox-active center</keyword>
<dbReference type="InterPro" id="IPR023205">
    <property type="entry name" value="DsbA/DsbL"/>
</dbReference>
<accession>A0A7G3G8V1</accession>
<dbReference type="InterPro" id="IPR050824">
    <property type="entry name" value="Thiol_disulfide_DsbA"/>
</dbReference>
<dbReference type="InterPro" id="IPR013766">
    <property type="entry name" value="Thioredoxin_domain"/>
</dbReference>
<feature type="signal peptide" evidence="9">
    <location>
        <begin position="1"/>
        <end position="23"/>
    </location>
</feature>
<name>A0A7G3G8V1_9NEIS</name>
<evidence type="ECO:0000256" key="8">
    <source>
        <dbReference type="PIRSR" id="PIRSR001488-1"/>
    </source>
</evidence>
<dbReference type="InterPro" id="IPR017937">
    <property type="entry name" value="Thioredoxin_CS"/>
</dbReference>
<evidence type="ECO:0000256" key="9">
    <source>
        <dbReference type="SAM" id="SignalP"/>
    </source>
</evidence>
<dbReference type="Gene3D" id="3.40.30.10">
    <property type="entry name" value="Glutaredoxin"/>
    <property type="match status" value="2"/>
</dbReference>
<organism evidence="11 12">
    <name type="scientific">Iodobacter fluviatilis</name>
    <dbReference type="NCBI Taxonomy" id="537"/>
    <lineage>
        <taxon>Bacteria</taxon>
        <taxon>Pseudomonadati</taxon>
        <taxon>Pseudomonadota</taxon>
        <taxon>Betaproteobacteria</taxon>
        <taxon>Neisseriales</taxon>
        <taxon>Chitinibacteraceae</taxon>
        <taxon>Iodobacter</taxon>
    </lineage>
</organism>
<evidence type="ECO:0000259" key="10">
    <source>
        <dbReference type="PROSITE" id="PS51352"/>
    </source>
</evidence>
<gene>
    <name evidence="11" type="ORF">C1H71_08340</name>
</gene>
<dbReference type="GO" id="GO:0015036">
    <property type="term" value="F:disulfide oxidoreductase activity"/>
    <property type="evidence" value="ECO:0007669"/>
    <property type="project" value="UniProtKB-ARBA"/>
</dbReference>
<dbReference type="AlphaFoldDB" id="A0A7G3G8V1"/>
<feature type="chain" id="PRO_5028830637" description="Thiol:disulfide interchange protein" evidence="9">
    <location>
        <begin position="24"/>
        <end position="218"/>
    </location>
</feature>
<dbReference type="GO" id="GO:0042597">
    <property type="term" value="C:periplasmic space"/>
    <property type="evidence" value="ECO:0007669"/>
    <property type="project" value="UniProtKB-SubCell"/>
</dbReference>
<protein>
    <recommendedName>
        <fullName evidence="7">Thiol:disulfide interchange protein</fullName>
    </recommendedName>
</protein>
<dbReference type="Proteomes" id="UP000515917">
    <property type="component" value="Chromosome"/>
</dbReference>
<dbReference type="CDD" id="cd03019">
    <property type="entry name" value="DsbA_DsbA"/>
    <property type="match status" value="1"/>
</dbReference>
<dbReference type="PANTHER" id="PTHR35891:SF3">
    <property type="entry name" value="THIOL:DISULFIDE INTERCHANGE PROTEIN DSBL"/>
    <property type="match status" value="1"/>
</dbReference>
<dbReference type="RefSeq" id="WP_130106127.1">
    <property type="nucleotide sequence ID" value="NZ_CP025781.1"/>
</dbReference>
<evidence type="ECO:0000313" key="11">
    <source>
        <dbReference type="EMBL" id="QBC43548.1"/>
    </source>
</evidence>
<dbReference type="KEGG" id="ifl:C1H71_08340"/>
<dbReference type="InterPro" id="IPR036249">
    <property type="entry name" value="Thioredoxin-like_sf"/>
</dbReference>
<feature type="disulfide bond" description="Redox-active" evidence="8">
    <location>
        <begin position="56"/>
        <end position="59"/>
    </location>
</feature>
<keyword evidence="5 7" id="KW-1015">Disulfide bond</keyword>
<reference evidence="11 12" key="1">
    <citation type="submission" date="2018-01" db="EMBL/GenBank/DDBJ databases">
        <title>Genome sequence of Iodobacter sp. strain PCH194 isolated from Indian Trans-Himalaya.</title>
        <authorList>
            <person name="Kumar V."/>
            <person name="Thakur V."/>
            <person name="Kumar S."/>
            <person name="Singh D."/>
        </authorList>
    </citation>
    <scope>NUCLEOTIDE SEQUENCE [LARGE SCALE GENOMIC DNA]</scope>
    <source>
        <strain evidence="11 12">PCH194</strain>
    </source>
</reference>
<dbReference type="InterPro" id="IPR001853">
    <property type="entry name" value="DSBA-like_thioredoxin_dom"/>
</dbReference>
<proteinExistence type="inferred from homology"/>
<dbReference type="EMBL" id="CP025781">
    <property type="protein sequence ID" value="QBC43548.1"/>
    <property type="molecule type" value="Genomic_DNA"/>
</dbReference>
<evidence type="ECO:0000313" key="12">
    <source>
        <dbReference type="Proteomes" id="UP000515917"/>
    </source>
</evidence>
<dbReference type="PIRSF" id="PIRSF001488">
    <property type="entry name" value="Tdi_protein"/>
    <property type="match status" value="1"/>
</dbReference>
<evidence type="ECO:0000256" key="7">
    <source>
        <dbReference type="PIRNR" id="PIRNR001488"/>
    </source>
</evidence>
<dbReference type="Pfam" id="PF01323">
    <property type="entry name" value="DSBA"/>
    <property type="match status" value="1"/>
</dbReference>
<evidence type="ECO:0000256" key="3">
    <source>
        <dbReference type="ARBA" id="ARBA00022729"/>
    </source>
</evidence>
<keyword evidence="4 7" id="KW-0574">Periplasm</keyword>
<evidence type="ECO:0000256" key="4">
    <source>
        <dbReference type="ARBA" id="ARBA00022764"/>
    </source>
</evidence>
<dbReference type="PROSITE" id="PS51352">
    <property type="entry name" value="THIOREDOXIN_2"/>
    <property type="match status" value="1"/>
</dbReference>
<evidence type="ECO:0000256" key="6">
    <source>
        <dbReference type="ARBA" id="ARBA00023284"/>
    </source>
</evidence>
<keyword evidence="12" id="KW-1185">Reference proteome</keyword>
<comment type="subcellular location">
    <subcellularLocation>
        <location evidence="1 7">Periplasm</location>
    </subcellularLocation>
</comment>
<comment type="similarity">
    <text evidence="2">Belongs to the thioredoxin family. DsbA subfamily.</text>
</comment>
<sequence length="218" mass="24465">MLNTWLKRLLISTTLLAASLAHAEIREGVEYKKMAKPQAVAVAGKSEVIEFFWYGCPHCFTVAPYVEDWASKLPANVNFRRIHVAWPGRSDMEGHAKIFIALQAMGLEGKQQLAVMTAVQKDRIELRKEDVLFDWVKKQGIDVEKFKAQYNSFSSSANMNKLAKMTRDYQVDGVPMFVVNGKYVTSPAMVGKEDGTITQVINELLAKDKPAVANPKKK</sequence>